<feature type="compositionally biased region" description="Basic and acidic residues" evidence="1">
    <location>
        <begin position="109"/>
        <end position="121"/>
    </location>
</feature>
<evidence type="ECO:0000313" key="3">
    <source>
        <dbReference type="Proteomes" id="UP000004382"/>
    </source>
</evidence>
<proteinExistence type="predicted"/>
<dbReference type="PATRIC" id="fig|882800.3.peg.1626"/>
<comment type="caution">
    <text evidence="2">The sequence shown here is derived from an EMBL/GenBank/DDBJ whole genome shotgun (WGS) entry which is preliminary data.</text>
</comment>
<evidence type="ECO:0000256" key="1">
    <source>
        <dbReference type="SAM" id="MobiDB-lite"/>
    </source>
</evidence>
<dbReference type="EMBL" id="AGJK01000031">
    <property type="protein sequence ID" value="EHP93436.1"/>
    <property type="molecule type" value="Genomic_DNA"/>
</dbReference>
<accession>H1KG95</accession>
<reference evidence="2 3" key="1">
    <citation type="submission" date="2011-09" db="EMBL/GenBank/DDBJ databases">
        <title>The draft genome of Methylobacterium extorquens DSM 13060.</title>
        <authorList>
            <consortium name="US DOE Joint Genome Institute (JGI-PGF)"/>
            <person name="Lucas S."/>
            <person name="Han J."/>
            <person name="Lapidus A."/>
            <person name="Cheng J.-F."/>
            <person name="Goodwin L."/>
            <person name="Pitluck S."/>
            <person name="Peters L."/>
            <person name="Land M.L."/>
            <person name="Hauser L."/>
            <person name="Koskimaki J."/>
            <person name="Halonen O."/>
            <person name="Pirttila A."/>
            <person name="Frank C."/>
            <person name="Woyke T.J."/>
        </authorList>
    </citation>
    <scope>NUCLEOTIDE SEQUENCE [LARGE SCALE GENOMIC DNA]</scope>
    <source>
        <strain evidence="2 3">DSM 13060</strain>
    </source>
</reference>
<dbReference type="Proteomes" id="UP000004382">
    <property type="component" value="Unassembled WGS sequence"/>
</dbReference>
<gene>
    <name evidence="2" type="ORF">MetexDRAFT_1657</name>
</gene>
<protein>
    <submittedName>
        <fullName evidence="2">Uncharacterized protein</fullName>
    </submittedName>
</protein>
<organism evidence="2 3">
    <name type="scientific">Methylorubrum extorquens DSM 13060</name>
    <dbReference type="NCBI Taxonomy" id="882800"/>
    <lineage>
        <taxon>Bacteria</taxon>
        <taxon>Pseudomonadati</taxon>
        <taxon>Pseudomonadota</taxon>
        <taxon>Alphaproteobacteria</taxon>
        <taxon>Hyphomicrobiales</taxon>
        <taxon>Methylobacteriaceae</taxon>
        <taxon>Methylorubrum</taxon>
    </lineage>
</organism>
<dbReference type="AlphaFoldDB" id="H1KG95"/>
<name>H1KG95_METEX</name>
<evidence type="ECO:0000313" key="2">
    <source>
        <dbReference type="EMBL" id="EHP93436.1"/>
    </source>
</evidence>
<sequence>MTAPRKPGGSKRPPCRSRSAVTNGTRLYLSPVDGRTEQARRFSDLLRQVEDEHGGRERMSVALQAAARAFAQLCVEREIMEQARAQGQDIDVELYGQLCDRIDRQARRLVPPKDAKPKLDLRGYLAGRTTS</sequence>
<feature type="region of interest" description="Disordered" evidence="1">
    <location>
        <begin position="1"/>
        <end position="24"/>
    </location>
</feature>
<feature type="region of interest" description="Disordered" evidence="1">
    <location>
        <begin position="109"/>
        <end position="131"/>
    </location>
</feature>
<dbReference type="RefSeq" id="WP_003598725.1">
    <property type="nucleotide sequence ID" value="NZ_AGJK01000031.1"/>
</dbReference>